<keyword evidence="2" id="KW-0812">Transmembrane</keyword>
<keyword evidence="2" id="KW-0472">Membrane</keyword>
<reference evidence="3 4" key="1">
    <citation type="journal article" date="2018" name="Evol. Lett.">
        <title>Horizontal gene cluster transfer increased hallucinogenic mushroom diversity.</title>
        <authorList>
            <person name="Reynolds H.T."/>
            <person name="Vijayakumar V."/>
            <person name="Gluck-Thaler E."/>
            <person name="Korotkin H.B."/>
            <person name="Matheny P.B."/>
            <person name="Slot J.C."/>
        </authorList>
    </citation>
    <scope>NUCLEOTIDE SEQUENCE [LARGE SCALE GENOMIC DNA]</scope>
    <source>
        <strain evidence="3 4">2631</strain>
    </source>
</reference>
<feature type="region of interest" description="Disordered" evidence="1">
    <location>
        <begin position="279"/>
        <end position="313"/>
    </location>
</feature>
<proteinExistence type="predicted"/>
<evidence type="ECO:0000256" key="1">
    <source>
        <dbReference type="SAM" id="MobiDB-lite"/>
    </source>
</evidence>
<dbReference type="OrthoDB" id="3052647at2759"/>
<protein>
    <submittedName>
        <fullName evidence="3">Uncharacterized protein</fullName>
    </submittedName>
</protein>
<feature type="compositionally biased region" description="Low complexity" evidence="1">
    <location>
        <begin position="284"/>
        <end position="307"/>
    </location>
</feature>
<evidence type="ECO:0000256" key="2">
    <source>
        <dbReference type="SAM" id="Phobius"/>
    </source>
</evidence>
<feature type="region of interest" description="Disordered" evidence="1">
    <location>
        <begin position="468"/>
        <end position="494"/>
    </location>
</feature>
<dbReference type="InParanoid" id="A0A409XU14"/>
<name>A0A409XU14_PSICY</name>
<evidence type="ECO:0000313" key="4">
    <source>
        <dbReference type="Proteomes" id="UP000283269"/>
    </source>
</evidence>
<accession>A0A409XU14</accession>
<dbReference type="AlphaFoldDB" id="A0A409XU14"/>
<evidence type="ECO:0000313" key="3">
    <source>
        <dbReference type="EMBL" id="PPQ94303.1"/>
    </source>
</evidence>
<dbReference type="CDD" id="cd12087">
    <property type="entry name" value="TM_EGFR-like"/>
    <property type="match status" value="1"/>
</dbReference>
<organism evidence="3 4">
    <name type="scientific">Psilocybe cyanescens</name>
    <dbReference type="NCBI Taxonomy" id="93625"/>
    <lineage>
        <taxon>Eukaryota</taxon>
        <taxon>Fungi</taxon>
        <taxon>Dikarya</taxon>
        <taxon>Basidiomycota</taxon>
        <taxon>Agaricomycotina</taxon>
        <taxon>Agaricomycetes</taxon>
        <taxon>Agaricomycetidae</taxon>
        <taxon>Agaricales</taxon>
        <taxon>Agaricineae</taxon>
        <taxon>Strophariaceae</taxon>
        <taxon>Psilocybe</taxon>
    </lineage>
</organism>
<comment type="caution">
    <text evidence="3">The sequence shown here is derived from an EMBL/GenBank/DDBJ whole genome shotgun (WGS) entry which is preliminary data.</text>
</comment>
<dbReference type="EMBL" id="NHYD01000400">
    <property type="protein sequence ID" value="PPQ94303.1"/>
    <property type="molecule type" value="Genomic_DNA"/>
</dbReference>
<keyword evidence="2" id="KW-1133">Transmembrane helix</keyword>
<dbReference type="Proteomes" id="UP000283269">
    <property type="component" value="Unassembled WGS sequence"/>
</dbReference>
<keyword evidence="4" id="KW-1185">Reference proteome</keyword>
<sequence length="494" mass="53042">MSASAYVDDTDTDIYYDDGWTLSSNTEIVGEFGPPLYGTLHIARGAAQFSYKFTGSLVEVIFPVAQGNTITPDFNCTVDGITLSKPYAPSASRTGTSCFNDRLPHNGTHELIVSVAGTPSNPVMFDYITYSGPQVMTDADCMHSSADVAVTVLAPNSVNPSAYPLPPGATLNIEFDGYSIGLYGSFSFRSPHAPSFASYTVDGGSPINFTVSNPISSSDIGNGVFSQLLLQTPRYPVGKHNLQVLFFGTNDTTPLSLSTYVVQNSTTNGEFPEAMPAVSAMDRSNSGASTSSSLSSASSLPTFTSQSNSDGRTPRRIHSIIWGMVAAVAFVLFLSVTILLFLRRRRKKDNLRLINRQSRTIINPFEHHNIQQHSGKQGLGRIPLCGNVSITSKAGSHYDSRTTFSHGFPSPGALHTQSTGLSLTAPCSGVGSRRILIHEDSGAVISQPGTDTRDILELPPTYTTIGLHMPLPPSARSSSSTLDEDEQRKWRLPP</sequence>
<gene>
    <name evidence="3" type="ORF">CVT25_004960</name>
</gene>
<feature type="transmembrane region" description="Helical" evidence="2">
    <location>
        <begin position="320"/>
        <end position="342"/>
    </location>
</feature>